<gene>
    <name evidence="1" type="ORF">FTUN_4823</name>
</gene>
<accession>A0A6M5YVI4</accession>
<protein>
    <recommendedName>
        <fullName evidence="3">Metallo-beta-lactamase domain-containing protein</fullName>
    </recommendedName>
</protein>
<dbReference type="PANTHER" id="PTHR30619:SF1">
    <property type="entry name" value="RECOMBINATION PROTEIN 2"/>
    <property type="match status" value="1"/>
</dbReference>
<sequence>MLQVMIWDVDHGSAAYIKTPTGKHIAIDLGVGDMSEGGKEFSPLRHLRKHYGVERLDKLVITHPHRDHLDDIANVSLLNPRLLRAERGIKDEFINKGNKPNDKDILGAYRSLLEEYKTSVGGTPAPAVDWGCTIQHFHPVYDGPNLNNYSVVTVISYAGSKIVIPGDNEGGSWESLLKQSAFVSAIKGTDIFVASHHGRESGFYGELFDHFKPKLVIVSDTNHGSTSVTGNYTYHAEGWQVDHGRKGRVDADPRYTLTTRNDGNILIKCGTNSTTGRNYLAVSTELGAPQQKAASYRF</sequence>
<dbReference type="SUPFAM" id="SSF56281">
    <property type="entry name" value="Metallo-hydrolase/oxidoreductase"/>
    <property type="match status" value="1"/>
</dbReference>
<name>A0A6M5YVI4_9BACT</name>
<dbReference type="RefSeq" id="WP_171472666.1">
    <property type="nucleotide sequence ID" value="NZ_CP053452.2"/>
</dbReference>
<dbReference type="InterPro" id="IPR036866">
    <property type="entry name" value="RibonucZ/Hydroxyglut_hydro"/>
</dbReference>
<dbReference type="InterPro" id="IPR052159">
    <property type="entry name" value="Competence_DNA_uptake"/>
</dbReference>
<dbReference type="Gene3D" id="3.60.15.10">
    <property type="entry name" value="Ribonuclease Z/Hydroxyacylglutathione hydrolase-like"/>
    <property type="match status" value="1"/>
</dbReference>
<dbReference type="EMBL" id="CP053452">
    <property type="protein sequence ID" value="QJW97253.1"/>
    <property type="molecule type" value="Genomic_DNA"/>
</dbReference>
<organism evidence="1 2">
    <name type="scientific">Frigoriglobus tundricola</name>
    <dbReference type="NCBI Taxonomy" id="2774151"/>
    <lineage>
        <taxon>Bacteria</taxon>
        <taxon>Pseudomonadati</taxon>
        <taxon>Planctomycetota</taxon>
        <taxon>Planctomycetia</taxon>
        <taxon>Gemmatales</taxon>
        <taxon>Gemmataceae</taxon>
        <taxon>Frigoriglobus</taxon>
    </lineage>
</organism>
<evidence type="ECO:0008006" key="3">
    <source>
        <dbReference type="Google" id="ProtNLM"/>
    </source>
</evidence>
<dbReference type="PANTHER" id="PTHR30619">
    <property type="entry name" value="DNA INTERNALIZATION/COMPETENCE PROTEIN COMEC/REC2"/>
    <property type="match status" value="1"/>
</dbReference>
<reference evidence="2" key="1">
    <citation type="submission" date="2020-05" db="EMBL/GenBank/DDBJ databases">
        <title>Frigoriglobus tundricola gen. nov., sp. nov., a psychrotolerant cellulolytic planctomycete of the family Gemmataceae with two divergent copies of 16S rRNA gene.</title>
        <authorList>
            <person name="Kulichevskaya I.S."/>
            <person name="Ivanova A.A."/>
            <person name="Naumoff D.G."/>
            <person name="Beletsky A.V."/>
            <person name="Rijpstra W.I.C."/>
            <person name="Sinninghe Damste J.S."/>
            <person name="Mardanov A.V."/>
            <person name="Ravin N.V."/>
            <person name="Dedysh S.N."/>
        </authorList>
    </citation>
    <scope>NUCLEOTIDE SEQUENCE [LARGE SCALE GENOMIC DNA]</scope>
    <source>
        <strain evidence="2">PL17</strain>
    </source>
</reference>
<dbReference type="KEGG" id="ftj:FTUN_4823"/>
<dbReference type="AlphaFoldDB" id="A0A6M5YVI4"/>
<keyword evidence="2" id="KW-1185">Reference proteome</keyword>
<proteinExistence type="predicted"/>
<evidence type="ECO:0000313" key="1">
    <source>
        <dbReference type="EMBL" id="QJW97253.1"/>
    </source>
</evidence>
<dbReference type="Proteomes" id="UP000503447">
    <property type="component" value="Chromosome"/>
</dbReference>
<evidence type="ECO:0000313" key="2">
    <source>
        <dbReference type="Proteomes" id="UP000503447"/>
    </source>
</evidence>